<evidence type="ECO:0000313" key="2">
    <source>
        <dbReference type="EMBL" id="MFG6442561.1"/>
    </source>
</evidence>
<dbReference type="Proteomes" id="UP001606301">
    <property type="component" value="Unassembled WGS sequence"/>
</dbReference>
<dbReference type="NCBIfam" id="TIGR02532">
    <property type="entry name" value="IV_pilin_GFxxxE"/>
    <property type="match status" value="1"/>
</dbReference>
<keyword evidence="1" id="KW-0472">Membrane</keyword>
<protein>
    <submittedName>
        <fullName evidence="2">Type II secretion system protein J</fullName>
    </submittedName>
</protein>
<organism evidence="2 3">
    <name type="scientific">Pelomonas margarita</name>
    <dbReference type="NCBI Taxonomy" id="3299031"/>
    <lineage>
        <taxon>Bacteria</taxon>
        <taxon>Pseudomonadati</taxon>
        <taxon>Pseudomonadota</taxon>
        <taxon>Betaproteobacteria</taxon>
        <taxon>Burkholderiales</taxon>
        <taxon>Sphaerotilaceae</taxon>
        <taxon>Roseateles</taxon>
    </lineage>
</organism>
<feature type="transmembrane region" description="Helical" evidence="1">
    <location>
        <begin position="12"/>
        <end position="34"/>
    </location>
</feature>
<dbReference type="PROSITE" id="PS00409">
    <property type="entry name" value="PROKAR_NTER_METHYL"/>
    <property type="match status" value="1"/>
</dbReference>
<name>A0ABW7FML6_9BURK</name>
<dbReference type="InterPro" id="IPR012902">
    <property type="entry name" value="N_methyl_site"/>
</dbReference>
<dbReference type="EMBL" id="JBIGHW010000011">
    <property type="protein sequence ID" value="MFG6442561.1"/>
    <property type="molecule type" value="Genomic_DNA"/>
</dbReference>
<keyword evidence="1" id="KW-1133">Transmembrane helix</keyword>
<reference evidence="2 3" key="1">
    <citation type="submission" date="2024-08" db="EMBL/GenBank/DDBJ databases">
        <authorList>
            <person name="Lu H."/>
        </authorList>
    </citation>
    <scope>NUCLEOTIDE SEQUENCE [LARGE SCALE GENOMIC DNA]</scope>
    <source>
        <strain evidence="2 3">LKC17W</strain>
    </source>
</reference>
<evidence type="ECO:0000313" key="3">
    <source>
        <dbReference type="Proteomes" id="UP001606301"/>
    </source>
</evidence>
<comment type="caution">
    <text evidence="2">The sequence shown here is derived from an EMBL/GenBank/DDBJ whole genome shotgun (WGS) entry which is preliminary data.</text>
</comment>
<accession>A0ABW7FML6</accession>
<proteinExistence type="predicted"/>
<sequence length="272" mass="28396">MLRPRRSERGFTLVEAVMVIAITGVVIAMVSIFIAPATLSYFATAERTQLGDEADTALRRISRDLASALPNSARVSGSSLELIPISGAARYAVESGDTLLFGVADASFDIVGPALRLAAGNQRLAWYNLGNGVPDADAYTQANVRVASNAAGNAANISLTGAALPNALLAPPYRVYAIEQPVTYHCDTAAGTLTRRTGYGFLATQASPPSGGSVTVLARHVLSCSFSHDSTGASARHALVTLRLQLGVADAGSPARDESVTLYRTVHLDNLP</sequence>
<gene>
    <name evidence="2" type="ORF">ACG0Z3_17885</name>
</gene>
<evidence type="ECO:0000256" key="1">
    <source>
        <dbReference type="SAM" id="Phobius"/>
    </source>
</evidence>
<keyword evidence="3" id="KW-1185">Reference proteome</keyword>
<dbReference type="RefSeq" id="WP_394399934.1">
    <property type="nucleotide sequence ID" value="NZ_JBIGHW010000011.1"/>
</dbReference>
<dbReference type="Pfam" id="PF07963">
    <property type="entry name" value="N_methyl"/>
    <property type="match status" value="1"/>
</dbReference>
<keyword evidence="1" id="KW-0812">Transmembrane</keyword>